<proteinExistence type="predicted"/>
<dbReference type="OrthoDB" id="4757095at2759"/>
<gene>
    <name evidence="1" type="ORF">UCDDA912_g02875</name>
</gene>
<reference evidence="1 2" key="2">
    <citation type="submission" date="2015-05" db="EMBL/GenBank/DDBJ databases">
        <authorList>
            <person name="Morales-Cruz A."/>
            <person name="Amrine K.C."/>
            <person name="Cantu D."/>
        </authorList>
    </citation>
    <scope>NUCLEOTIDE SEQUENCE [LARGE SCALE GENOMIC DNA]</scope>
    <source>
        <strain evidence="1">DA912</strain>
    </source>
</reference>
<accession>A0A0G2FT39</accession>
<dbReference type="EMBL" id="LCUC01000095">
    <property type="protein sequence ID" value="KKY37124.1"/>
    <property type="molecule type" value="Genomic_DNA"/>
</dbReference>
<evidence type="ECO:0000313" key="2">
    <source>
        <dbReference type="Proteomes" id="UP000034680"/>
    </source>
</evidence>
<dbReference type="Proteomes" id="UP000034680">
    <property type="component" value="Unassembled WGS sequence"/>
</dbReference>
<evidence type="ECO:0000313" key="1">
    <source>
        <dbReference type="EMBL" id="KKY37124.1"/>
    </source>
</evidence>
<sequence>MSSISKLTMGEENSAAEIPSCYFLDELPVEVRLRIYEFAFQGSHQAFQGSEFRSAKFKLDTYAHQLCTSLPEAANANVRGVRGMALPALKSAFVEENLSWTASALLGTFQKLATCEMTPTLAHPVDGIVVHTKDPEKEHCSRFKMIWGEDPTGFLADRYGIDATAGVAFLFKGFVKYYVAVENVNVISCLSPKRNPLQFRNFSTGTSFEDVTGRMDDEEGYKRVM</sequence>
<comment type="caution">
    <text evidence="1">The sequence shown here is derived from an EMBL/GenBank/DDBJ whole genome shotgun (WGS) entry which is preliminary data.</text>
</comment>
<keyword evidence="2" id="KW-1185">Reference proteome</keyword>
<protein>
    <submittedName>
        <fullName evidence="1">Uncharacterized protein</fullName>
    </submittedName>
</protein>
<reference evidence="1 2" key="1">
    <citation type="submission" date="2015-05" db="EMBL/GenBank/DDBJ databases">
        <title>Distinctive expansion of gene families associated with plant cell wall degradation and secondary metabolism in the genomes of grapevine trunk pathogens.</title>
        <authorList>
            <person name="Lawrence D.P."/>
            <person name="Travadon R."/>
            <person name="Rolshausen P.E."/>
            <person name="Baumgartner K."/>
        </authorList>
    </citation>
    <scope>NUCLEOTIDE SEQUENCE [LARGE SCALE GENOMIC DNA]</scope>
    <source>
        <strain evidence="1">DA912</strain>
    </source>
</reference>
<dbReference type="AlphaFoldDB" id="A0A0G2FT39"/>
<organism evidence="1 2">
    <name type="scientific">Diaporthe ampelina</name>
    <dbReference type="NCBI Taxonomy" id="1214573"/>
    <lineage>
        <taxon>Eukaryota</taxon>
        <taxon>Fungi</taxon>
        <taxon>Dikarya</taxon>
        <taxon>Ascomycota</taxon>
        <taxon>Pezizomycotina</taxon>
        <taxon>Sordariomycetes</taxon>
        <taxon>Sordariomycetidae</taxon>
        <taxon>Diaporthales</taxon>
        <taxon>Diaporthaceae</taxon>
        <taxon>Diaporthe</taxon>
    </lineage>
</organism>
<name>A0A0G2FT39_9PEZI</name>